<reference evidence="1" key="1">
    <citation type="submission" date="2014-03" db="EMBL/GenBank/DDBJ databases">
        <authorList>
            <person name="Genoscope - CEA"/>
        </authorList>
    </citation>
    <scope>NUCLEOTIDE SEQUENCE [LARGE SCALE GENOMIC DNA]</scope>
    <source>
        <strain evidence="1">CF27</strain>
    </source>
</reference>
<dbReference type="AlphaFoldDB" id="A0A060UQR6"/>
<dbReference type="EMBL" id="CCCS020000038">
    <property type="protein sequence ID" value="CDQ10947.1"/>
    <property type="molecule type" value="Genomic_DNA"/>
</dbReference>
<sequence>MPDSIWVILALWKTGFLDFIMRMEMNKRLLLIMMLLSPILLAACSTEGGPLAAIYTGQRTHYYPTAFQPTLAAATQVLGRMHCVILNTETAGTSPQGSIIHARNGHMLVDVTVTPKGPQVTAVATRFGLLGSVQDDQRFHFLLKSALGLG</sequence>
<reference evidence="1" key="2">
    <citation type="submission" date="2014-07" db="EMBL/GenBank/DDBJ databases">
        <title>Initial genome analysis of the psychrotolerant acidophile Acidithiobacillus ferrivorans CF27: insights into iron and sulfur oxidation pathways and into biofilm formation.</title>
        <authorList>
            <person name="Talla E."/>
            <person name="Hedrich S."/>
            <person name="Mangenot S."/>
            <person name="Ji B."/>
            <person name="Johnson D.B."/>
            <person name="Barbe V."/>
            <person name="Bonnefoy V."/>
        </authorList>
    </citation>
    <scope>NUCLEOTIDE SEQUENCE [LARGE SCALE GENOMIC DNA]</scope>
    <source>
        <strain evidence="1">CF27</strain>
    </source>
</reference>
<protein>
    <submittedName>
        <fullName evidence="1">Putative Lipoprotein</fullName>
    </submittedName>
</protein>
<gene>
    <name evidence="1" type="ORF">AFERRI_430049</name>
</gene>
<name>A0A060UQR6_9PROT</name>
<proteinExistence type="predicted"/>
<comment type="caution">
    <text evidence="1">The sequence shown here is derived from an EMBL/GenBank/DDBJ whole genome shotgun (WGS) entry which is preliminary data.</text>
</comment>
<evidence type="ECO:0000313" key="1">
    <source>
        <dbReference type="EMBL" id="CDQ10947.1"/>
    </source>
</evidence>
<keyword evidence="1" id="KW-0449">Lipoprotein</keyword>
<accession>A0A060UQR6</accession>
<organism evidence="1">
    <name type="scientific">Acidithiobacillus ferrivorans</name>
    <dbReference type="NCBI Taxonomy" id="160808"/>
    <lineage>
        <taxon>Bacteria</taxon>
        <taxon>Pseudomonadati</taxon>
        <taxon>Pseudomonadota</taxon>
        <taxon>Acidithiobacillia</taxon>
        <taxon>Acidithiobacillales</taxon>
        <taxon>Acidithiobacillaceae</taxon>
        <taxon>Acidithiobacillus</taxon>
    </lineage>
</organism>